<dbReference type="SUPFAM" id="SSF56059">
    <property type="entry name" value="Glutathione synthetase ATP-binding domain-like"/>
    <property type="match status" value="1"/>
</dbReference>
<protein>
    <recommendedName>
        <fullName evidence="5 6">N5-carboxyaminoimidazole ribonucleotide synthase</fullName>
        <shortName evidence="5 6">N5-CAIR synthase</shortName>
        <ecNumber evidence="5 6">6.3.4.18</ecNumber>
    </recommendedName>
    <alternativeName>
        <fullName evidence="5 6">5-(carboxyamino)imidazole ribonucleotide synthetase</fullName>
    </alternativeName>
</protein>
<dbReference type="Proteomes" id="UP000561045">
    <property type="component" value="Unassembled WGS sequence"/>
</dbReference>
<feature type="binding site" evidence="5">
    <location>
        <position position="145"/>
    </location>
    <ligand>
        <name>ATP</name>
        <dbReference type="ChEBI" id="CHEBI:30616"/>
    </ligand>
</feature>
<dbReference type="GO" id="GO:0004638">
    <property type="term" value="F:phosphoribosylaminoimidazole carboxylase activity"/>
    <property type="evidence" value="ECO:0007669"/>
    <property type="project" value="InterPro"/>
</dbReference>
<dbReference type="NCBIfam" id="NF004679">
    <property type="entry name" value="PRK06019.1-5"/>
    <property type="match status" value="1"/>
</dbReference>
<comment type="function">
    <text evidence="6">Catalyzes the ATP-dependent conversion of 5-aminoimidazole ribonucleotide (AIR) and HCO(3)- to N5-carboxyaminoimidazole ribonucleotide (N5-CAIR).</text>
</comment>
<dbReference type="NCBIfam" id="NF004676">
    <property type="entry name" value="PRK06019.1-2"/>
    <property type="match status" value="1"/>
</dbReference>
<feature type="binding site" evidence="5">
    <location>
        <position position="106"/>
    </location>
    <ligand>
        <name>ATP</name>
        <dbReference type="ChEBI" id="CHEBI:30616"/>
    </ligand>
</feature>
<evidence type="ECO:0000259" key="7">
    <source>
        <dbReference type="PROSITE" id="PS50975"/>
    </source>
</evidence>
<feature type="binding site" evidence="5">
    <location>
        <begin position="264"/>
        <end position="265"/>
    </location>
    <ligand>
        <name>ATP</name>
        <dbReference type="ChEBI" id="CHEBI:30616"/>
    </ligand>
</feature>
<evidence type="ECO:0000313" key="8">
    <source>
        <dbReference type="EMBL" id="MBB4012810.1"/>
    </source>
</evidence>
<evidence type="ECO:0000256" key="5">
    <source>
        <dbReference type="HAMAP-Rule" id="MF_01928"/>
    </source>
</evidence>
<comment type="pathway">
    <text evidence="5 6">Purine metabolism; IMP biosynthesis via de novo pathway; 5-amino-1-(5-phospho-D-ribosyl)imidazole-4-carboxylate from 5-amino-1-(5-phospho-D-ribosyl)imidazole (N5-CAIR route): step 1/2.</text>
</comment>
<dbReference type="HAMAP" id="MF_01928">
    <property type="entry name" value="PurK"/>
    <property type="match status" value="1"/>
</dbReference>
<organism evidence="8 9">
    <name type="scientific">Niveibacterium umoris</name>
    <dbReference type="NCBI Taxonomy" id="1193620"/>
    <lineage>
        <taxon>Bacteria</taxon>
        <taxon>Pseudomonadati</taxon>
        <taxon>Pseudomonadota</taxon>
        <taxon>Betaproteobacteria</taxon>
        <taxon>Rhodocyclales</taxon>
        <taxon>Rhodocyclaceae</taxon>
        <taxon>Niveibacterium</taxon>
    </lineage>
</organism>
<comment type="subunit">
    <text evidence="5 6">Homodimer.</text>
</comment>
<dbReference type="EC" id="6.3.4.18" evidence="5 6"/>
<dbReference type="InterPro" id="IPR013815">
    <property type="entry name" value="ATP_grasp_subdomain_1"/>
</dbReference>
<feature type="domain" description="ATP-grasp" evidence="7">
    <location>
        <begin position="110"/>
        <end position="294"/>
    </location>
</feature>
<dbReference type="InterPro" id="IPR005875">
    <property type="entry name" value="PurK"/>
</dbReference>
<evidence type="ECO:0000256" key="1">
    <source>
        <dbReference type="ARBA" id="ARBA00022598"/>
    </source>
</evidence>
<evidence type="ECO:0000256" key="3">
    <source>
        <dbReference type="ARBA" id="ARBA00022755"/>
    </source>
</evidence>
<comment type="function">
    <text evidence="5">Catalyzes the ATP-dependent conversion of 5-aminoimidazole ribonucleotide (AIR) and HCO(3)(-) to N5-carboxyaminoimidazole ribonucleotide (N5-CAIR).</text>
</comment>
<dbReference type="FunFam" id="3.30.470.20:FF:000029">
    <property type="entry name" value="N5-carboxyaminoimidazole ribonucleotide synthase"/>
    <property type="match status" value="1"/>
</dbReference>
<name>A0A840BIJ8_9RHOO</name>
<dbReference type="RefSeq" id="WP_183634588.1">
    <property type="nucleotide sequence ID" value="NZ_BAABLE010000011.1"/>
</dbReference>
<dbReference type="GO" id="GO:0006189">
    <property type="term" value="P:'de novo' IMP biosynthetic process"/>
    <property type="evidence" value="ECO:0007669"/>
    <property type="project" value="UniProtKB-UniRule"/>
</dbReference>
<comment type="caution">
    <text evidence="8">The sequence shown here is derived from an EMBL/GenBank/DDBJ whole genome shotgun (WGS) entry which is preliminary data.</text>
</comment>
<dbReference type="SUPFAM" id="SSF51246">
    <property type="entry name" value="Rudiment single hybrid motif"/>
    <property type="match status" value="1"/>
</dbReference>
<dbReference type="NCBIfam" id="TIGR01161">
    <property type="entry name" value="purK"/>
    <property type="match status" value="1"/>
</dbReference>
<dbReference type="AlphaFoldDB" id="A0A840BIJ8"/>
<dbReference type="InterPro" id="IPR016185">
    <property type="entry name" value="PreATP-grasp_dom_sf"/>
</dbReference>
<dbReference type="PANTHER" id="PTHR11609:SF5">
    <property type="entry name" value="PHOSPHORIBOSYLAMINOIMIDAZOLE CARBOXYLASE"/>
    <property type="match status" value="1"/>
</dbReference>
<keyword evidence="1 5" id="KW-0436">Ligase</keyword>
<dbReference type="SUPFAM" id="SSF52440">
    <property type="entry name" value="PreATP-grasp domain"/>
    <property type="match status" value="1"/>
</dbReference>
<dbReference type="PROSITE" id="PS50975">
    <property type="entry name" value="ATP_GRASP"/>
    <property type="match status" value="1"/>
</dbReference>
<keyword evidence="2 5" id="KW-0547">Nucleotide-binding</keyword>
<evidence type="ECO:0000256" key="4">
    <source>
        <dbReference type="ARBA" id="ARBA00022840"/>
    </source>
</evidence>
<evidence type="ECO:0000256" key="6">
    <source>
        <dbReference type="RuleBase" id="RU361200"/>
    </source>
</evidence>
<dbReference type="Pfam" id="PF02222">
    <property type="entry name" value="ATP-grasp"/>
    <property type="match status" value="1"/>
</dbReference>
<dbReference type="GO" id="GO:0046872">
    <property type="term" value="F:metal ion binding"/>
    <property type="evidence" value="ECO:0007669"/>
    <property type="project" value="InterPro"/>
</dbReference>
<dbReference type="NCBIfam" id="NF004677">
    <property type="entry name" value="PRK06019.1-3"/>
    <property type="match status" value="1"/>
</dbReference>
<keyword evidence="9" id="KW-1185">Reference proteome</keyword>
<comment type="similarity">
    <text evidence="5 6">Belongs to the PurK/PurT family.</text>
</comment>
<dbReference type="Gene3D" id="3.30.1490.20">
    <property type="entry name" value="ATP-grasp fold, A domain"/>
    <property type="match status" value="1"/>
</dbReference>
<dbReference type="PANTHER" id="PTHR11609">
    <property type="entry name" value="PURINE BIOSYNTHESIS PROTEIN 6/7, PUR6/7"/>
    <property type="match status" value="1"/>
</dbReference>
<dbReference type="Gene3D" id="3.40.50.20">
    <property type="match status" value="1"/>
</dbReference>
<dbReference type="InterPro" id="IPR040686">
    <property type="entry name" value="PurK_C"/>
</dbReference>
<feature type="binding site" evidence="5">
    <location>
        <position position="211"/>
    </location>
    <ligand>
        <name>ATP</name>
        <dbReference type="ChEBI" id="CHEBI:30616"/>
    </ligand>
</feature>
<dbReference type="NCBIfam" id="NF004675">
    <property type="entry name" value="PRK06019.1-1"/>
    <property type="match status" value="1"/>
</dbReference>
<feature type="binding site" evidence="5">
    <location>
        <begin position="150"/>
        <end position="156"/>
    </location>
    <ligand>
        <name>ATP</name>
        <dbReference type="ChEBI" id="CHEBI:30616"/>
    </ligand>
</feature>
<dbReference type="Pfam" id="PF17769">
    <property type="entry name" value="PurK_C"/>
    <property type="match status" value="1"/>
</dbReference>
<keyword evidence="4 5" id="KW-0067">ATP-binding</keyword>
<feature type="binding site" evidence="5">
    <location>
        <begin position="180"/>
        <end position="183"/>
    </location>
    <ligand>
        <name>ATP</name>
        <dbReference type="ChEBI" id="CHEBI:30616"/>
    </ligand>
</feature>
<dbReference type="GO" id="GO:0005524">
    <property type="term" value="F:ATP binding"/>
    <property type="evidence" value="ECO:0007669"/>
    <property type="project" value="UniProtKB-UniRule"/>
</dbReference>
<evidence type="ECO:0000256" key="2">
    <source>
        <dbReference type="ARBA" id="ARBA00022741"/>
    </source>
</evidence>
<reference evidence="8 9" key="1">
    <citation type="submission" date="2020-08" db="EMBL/GenBank/DDBJ databases">
        <title>Genomic Encyclopedia of Type Strains, Phase IV (KMG-IV): sequencing the most valuable type-strain genomes for metagenomic binning, comparative biology and taxonomic classification.</title>
        <authorList>
            <person name="Goeker M."/>
        </authorList>
    </citation>
    <scope>NUCLEOTIDE SEQUENCE [LARGE SCALE GENOMIC DNA]</scope>
    <source>
        <strain evidence="8 9">DSM 106739</strain>
    </source>
</reference>
<dbReference type="InterPro" id="IPR054350">
    <property type="entry name" value="PurT/PurK_preATP-grasp"/>
</dbReference>
<dbReference type="InterPro" id="IPR011054">
    <property type="entry name" value="Rudment_hybrid_motif"/>
</dbReference>
<accession>A0A840BIJ8</accession>
<gene>
    <name evidence="5 6" type="primary">purK</name>
    <name evidence="8" type="ORF">GGR36_002118</name>
</gene>
<feature type="binding site" evidence="5">
    <location>
        <position position="188"/>
    </location>
    <ligand>
        <name>ATP</name>
        <dbReference type="ChEBI" id="CHEBI:30616"/>
    </ligand>
</feature>
<comment type="catalytic activity">
    <reaction evidence="5 6">
        <text>5-amino-1-(5-phospho-beta-D-ribosyl)imidazole + hydrogencarbonate + ATP = 5-carboxyamino-1-(5-phospho-D-ribosyl)imidazole + ADP + phosphate + 2 H(+)</text>
        <dbReference type="Rhea" id="RHEA:19317"/>
        <dbReference type="ChEBI" id="CHEBI:15378"/>
        <dbReference type="ChEBI" id="CHEBI:17544"/>
        <dbReference type="ChEBI" id="CHEBI:30616"/>
        <dbReference type="ChEBI" id="CHEBI:43474"/>
        <dbReference type="ChEBI" id="CHEBI:58730"/>
        <dbReference type="ChEBI" id="CHEBI:137981"/>
        <dbReference type="ChEBI" id="CHEBI:456216"/>
        <dbReference type="EC" id="6.3.4.18"/>
    </reaction>
</comment>
<dbReference type="Pfam" id="PF22660">
    <property type="entry name" value="RS_preATP-grasp-like"/>
    <property type="match status" value="1"/>
</dbReference>
<proteinExistence type="inferred from homology"/>
<dbReference type="EMBL" id="JACIET010000001">
    <property type="protein sequence ID" value="MBB4012810.1"/>
    <property type="molecule type" value="Genomic_DNA"/>
</dbReference>
<evidence type="ECO:0000313" key="9">
    <source>
        <dbReference type="Proteomes" id="UP000561045"/>
    </source>
</evidence>
<dbReference type="GO" id="GO:0034028">
    <property type="term" value="F:5-(carboxyamino)imidazole ribonucleotide synthase activity"/>
    <property type="evidence" value="ECO:0007669"/>
    <property type="project" value="UniProtKB-UniRule"/>
</dbReference>
<dbReference type="InterPro" id="IPR011761">
    <property type="entry name" value="ATP-grasp"/>
</dbReference>
<keyword evidence="3 5" id="KW-0658">Purine biosynthesis</keyword>
<dbReference type="GO" id="GO:0005829">
    <property type="term" value="C:cytosol"/>
    <property type="evidence" value="ECO:0007669"/>
    <property type="project" value="TreeGrafter"/>
</dbReference>
<dbReference type="UniPathway" id="UPA00074">
    <property type="reaction ID" value="UER00942"/>
</dbReference>
<dbReference type="Gene3D" id="3.30.470.20">
    <property type="entry name" value="ATP-grasp fold, B domain"/>
    <property type="match status" value="1"/>
</dbReference>
<dbReference type="InterPro" id="IPR003135">
    <property type="entry name" value="ATP-grasp_carboxylate-amine"/>
</dbReference>
<sequence>MSAILPPATLGMLGGGQLGRFFVLAAHEMGYKVWVLDPDPNSPAGVAADRHLKAEFDDYAALDQLAAGCAAITTEFENVPAGTLDYLAKFVPVRPSADAVAICQNRVAEKTFLANNGIPHAPFAPINTEADVRNAPSVLFPGILKVARFGYDGKGQARVANHDEALAAFQAFKGEACVLEQMLKLDYEVSVVLARDEHGKVKCFPTAENAHARGILDVSIAPARASGCQRDTAEELAERIAEQLDYIGTMAVEFFVSRGELYVNEMAPRPHNSGHYTIDACVTDQFEQQVRALVGLPLGDARAHSAAVMVNLLGDIWYDPTQPGPDSHGHYREPDWSQLLAIPNLKLHLYGKHHARPGRKMGHFTVIDADPAKAVATAMAARTAIGIRDE</sequence>